<feature type="region of interest" description="Disordered" evidence="1">
    <location>
        <begin position="199"/>
        <end position="243"/>
    </location>
</feature>
<name>A0ABM4ZFR1_VULVU</name>
<evidence type="ECO:0000313" key="4">
    <source>
        <dbReference type="RefSeq" id="XP_072601381.1"/>
    </source>
</evidence>
<dbReference type="InterPro" id="IPR015022">
    <property type="entry name" value="MAST_pre-PK_dom"/>
</dbReference>
<feature type="compositionally biased region" description="Polar residues" evidence="1">
    <location>
        <begin position="322"/>
        <end position="333"/>
    </location>
</feature>
<gene>
    <name evidence="4" type="primary">MAST4</name>
</gene>
<evidence type="ECO:0000259" key="2">
    <source>
        <dbReference type="Pfam" id="PF08926"/>
    </source>
</evidence>
<feature type="region of interest" description="Disordered" evidence="1">
    <location>
        <begin position="321"/>
        <end position="355"/>
    </location>
</feature>
<dbReference type="RefSeq" id="XP_072601381.1">
    <property type="nucleotide sequence ID" value="XM_072745280.1"/>
</dbReference>
<evidence type="ECO:0000256" key="1">
    <source>
        <dbReference type="SAM" id="MobiDB-lite"/>
    </source>
</evidence>
<feature type="compositionally biased region" description="Basic and acidic residues" evidence="1">
    <location>
        <begin position="151"/>
        <end position="161"/>
    </location>
</feature>
<protein>
    <submittedName>
        <fullName evidence="4">Microtubule-associated serine/threonine-protein kinase 4</fullName>
    </submittedName>
</protein>
<feature type="compositionally biased region" description="Low complexity" evidence="1">
    <location>
        <begin position="15"/>
        <end position="46"/>
    </location>
</feature>
<feature type="domain" description="Microtubule-associated serine/threonine-protein kinase pre-PK" evidence="2">
    <location>
        <begin position="292"/>
        <end position="388"/>
    </location>
</feature>
<feature type="non-terminal residue" evidence="4">
    <location>
        <position position="388"/>
    </location>
</feature>
<feature type="region of interest" description="Disordered" evidence="1">
    <location>
        <begin position="1"/>
        <end position="163"/>
    </location>
</feature>
<reference evidence="3" key="1">
    <citation type="submission" date="2025-05" db="UniProtKB">
        <authorList>
            <consortium name="RefSeq"/>
        </authorList>
    </citation>
    <scope>NUCLEOTIDE SEQUENCE [LARGE SCALE GENOMIC DNA]</scope>
</reference>
<dbReference type="GeneID" id="112908184"/>
<dbReference type="Pfam" id="PF08926">
    <property type="entry name" value="DUF1908"/>
    <property type="match status" value="1"/>
</dbReference>
<feature type="region of interest" description="Disordered" evidence="1">
    <location>
        <begin position="266"/>
        <end position="303"/>
    </location>
</feature>
<keyword evidence="4" id="KW-0808">Transferase</keyword>
<feature type="compositionally biased region" description="Polar residues" evidence="1">
    <location>
        <begin position="288"/>
        <end position="298"/>
    </location>
</feature>
<dbReference type="GO" id="GO:0016301">
    <property type="term" value="F:kinase activity"/>
    <property type="evidence" value="ECO:0007669"/>
    <property type="project" value="UniProtKB-KW"/>
</dbReference>
<feature type="compositionally biased region" description="Pro residues" evidence="1">
    <location>
        <begin position="59"/>
        <end position="68"/>
    </location>
</feature>
<sequence length="388" mass="40899">MGEKVSEAPGPRPVPRGCSAPGARAPAPAPAVAAASSAGSSSGSETPSEEGEPRRCSRQPPPPPPPGGAPGSRPPAAWAPARVGLEPGARAPPPPPPGAAAPPAPRGSSASQEEQDEELDHILSPPPMPCRKCSNPDVTSGPAKSLKFKRQLSEDGRELRRGSLGGALTGRYLLPNPVAGQAWPASAETSNLVRMRSQALGQSAPSLTASLEGQPPKSHFNSARHRQRLVDPAASKKELSLPRRGSLIDSQKWNCLVKRCRTSNRKSLIGNGQSPALPRPHSPLSAHAGNSPQDSPRNFSPSASAHFSFARRTDGRRWSLASLPSSGYGTNTPSSTVSSSSSSQEKLHQLPYQPTPDELHFLSKHFCTTESIATENRCRNTPMRPRSR</sequence>
<reference evidence="4" key="2">
    <citation type="submission" date="2025-08" db="UniProtKB">
        <authorList>
            <consortium name="RefSeq"/>
        </authorList>
    </citation>
    <scope>IDENTIFICATION</scope>
    <source>
        <tissue evidence="4">Cell line</tissue>
    </source>
</reference>
<keyword evidence="4" id="KW-0418">Kinase</keyword>
<feature type="compositionally biased region" description="Pro residues" evidence="1">
    <location>
        <begin position="90"/>
        <end position="105"/>
    </location>
</feature>
<accession>A0ABM4ZFR1</accession>
<feature type="compositionally biased region" description="Polar residues" evidence="1">
    <location>
        <begin position="199"/>
        <end position="211"/>
    </location>
</feature>
<organism evidence="3 4">
    <name type="scientific">Vulpes vulpes</name>
    <name type="common">Red fox</name>
    <dbReference type="NCBI Taxonomy" id="9627"/>
    <lineage>
        <taxon>Eukaryota</taxon>
        <taxon>Metazoa</taxon>
        <taxon>Chordata</taxon>
        <taxon>Craniata</taxon>
        <taxon>Vertebrata</taxon>
        <taxon>Euteleostomi</taxon>
        <taxon>Mammalia</taxon>
        <taxon>Eutheria</taxon>
        <taxon>Laurasiatheria</taxon>
        <taxon>Carnivora</taxon>
        <taxon>Caniformia</taxon>
        <taxon>Canidae</taxon>
        <taxon>Vulpes</taxon>
    </lineage>
</organism>
<evidence type="ECO:0000313" key="3">
    <source>
        <dbReference type="Proteomes" id="UP001652641"/>
    </source>
</evidence>
<proteinExistence type="predicted"/>
<feature type="compositionally biased region" description="Low complexity" evidence="1">
    <location>
        <begin position="334"/>
        <end position="343"/>
    </location>
</feature>
<dbReference type="Proteomes" id="UP001652641">
    <property type="component" value="Chromosome 2"/>
</dbReference>
<keyword evidence="3" id="KW-1185">Reference proteome</keyword>